<evidence type="ECO:0000313" key="3">
    <source>
        <dbReference type="Proteomes" id="UP001362999"/>
    </source>
</evidence>
<gene>
    <name evidence="2" type="ORF">R3P38DRAFT_3099094</name>
</gene>
<evidence type="ECO:0008006" key="4">
    <source>
        <dbReference type="Google" id="ProtNLM"/>
    </source>
</evidence>
<accession>A0AAV9ZMW8</accession>
<evidence type="ECO:0000256" key="1">
    <source>
        <dbReference type="SAM" id="MobiDB-lite"/>
    </source>
</evidence>
<proteinExistence type="predicted"/>
<dbReference type="Proteomes" id="UP001362999">
    <property type="component" value="Unassembled WGS sequence"/>
</dbReference>
<reference evidence="2 3" key="1">
    <citation type="journal article" date="2024" name="J Genomics">
        <title>Draft genome sequencing and assembly of Favolaschia claudopus CIRM-BRFM 2984 isolated from oak limbs.</title>
        <authorList>
            <person name="Navarro D."/>
            <person name="Drula E."/>
            <person name="Chaduli D."/>
            <person name="Cazenave R."/>
            <person name="Ahrendt S."/>
            <person name="Wang J."/>
            <person name="Lipzen A."/>
            <person name="Daum C."/>
            <person name="Barry K."/>
            <person name="Grigoriev I.V."/>
            <person name="Favel A."/>
            <person name="Rosso M.N."/>
            <person name="Martin F."/>
        </authorList>
    </citation>
    <scope>NUCLEOTIDE SEQUENCE [LARGE SCALE GENOMIC DNA]</scope>
    <source>
        <strain evidence="2 3">CIRM-BRFM 2984</strain>
    </source>
</reference>
<evidence type="ECO:0000313" key="2">
    <source>
        <dbReference type="EMBL" id="KAK6987845.1"/>
    </source>
</evidence>
<sequence>METDANVNNFTLPTDDPSAPVNYKEYLHGPTSNDLPAHGWTSESILYNHLDENVAKVMAKPNAIVNPGLADKNDFTVIPPTPKEGDPNDPILPHTNLIILLCNSSQLRDKIANDATKAIIHTRRPDESDGFTWYIGAYVGLFDKLVSDREVIQMIQDNHDRVPNAPDLPCAIRSMLEYAQVIPFTVWMPSRKGPESQTQKAFRLYMPPPSSNDDARAPKTTRIECLQCLGLDHYQDTCRITTSPDFNAVHMNQAELDSVAIGTTLGSIRNRAPAAVDADGFRTVNSRGRARNGGRRQFKQNSYGDRRRMV</sequence>
<comment type="caution">
    <text evidence="2">The sequence shown here is derived from an EMBL/GenBank/DDBJ whole genome shotgun (WGS) entry which is preliminary data.</text>
</comment>
<dbReference type="EMBL" id="JAWWNJ010000128">
    <property type="protein sequence ID" value="KAK6987845.1"/>
    <property type="molecule type" value="Genomic_DNA"/>
</dbReference>
<protein>
    <recommendedName>
        <fullName evidence="4">Gag protein</fullName>
    </recommendedName>
</protein>
<feature type="region of interest" description="Disordered" evidence="1">
    <location>
        <begin position="285"/>
        <end position="310"/>
    </location>
</feature>
<organism evidence="2 3">
    <name type="scientific">Favolaschia claudopus</name>
    <dbReference type="NCBI Taxonomy" id="2862362"/>
    <lineage>
        <taxon>Eukaryota</taxon>
        <taxon>Fungi</taxon>
        <taxon>Dikarya</taxon>
        <taxon>Basidiomycota</taxon>
        <taxon>Agaricomycotina</taxon>
        <taxon>Agaricomycetes</taxon>
        <taxon>Agaricomycetidae</taxon>
        <taxon>Agaricales</taxon>
        <taxon>Marasmiineae</taxon>
        <taxon>Mycenaceae</taxon>
        <taxon>Favolaschia</taxon>
    </lineage>
</organism>
<keyword evidence="3" id="KW-1185">Reference proteome</keyword>
<feature type="compositionally biased region" description="Basic residues" evidence="1">
    <location>
        <begin position="288"/>
        <end position="298"/>
    </location>
</feature>
<dbReference type="AlphaFoldDB" id="A0AAV9ZMW8"/>
<name>A0AAV9ZMW8_9AGAR</name>